<evidence type="ECO:0000313" key="7">
    <source>
        <dbReference type="EMBL" id="KKA29427.1"/>
    </source>
</evidence>
<comment type="caution">
    <text evidence="7">The sequence shown here is derived from an EMBL/GenBank/DDBJ whole genome shotgun (WGS) entry which is preliminary data.</text>
</comment>
<sequence length="195" mass="21923">MAIPGQTPKLPVAVEKATPYTFDLGILTAFDANPLVLDPSSLETCLAASARDAAQALINQLLTTCPVSHTRDGVALTLPPQTTAVPREKPLPKPREPTKWERFAAKKGIRAKTREQRRNLAFDEESQTWAPKWGKGGLNKKGEDDWCVEVDPKKEAALKEGQSIRREGYRDRKERIKRNERRERKNARISEGKNK</sequence>
<dbReference type="InterPro" id="IPR007023">
    <property type="entry name" value="Ribosom_reg"/>
</dbReference>
<comment type="similarity">
    <text evidence="2 5">Belongs to the RRS1 family.</text>
</comment>
<comment type="subcellular location">
    <subcellularLocation>
        <location evidence="1 5">Nucleus</location>
    </subcellularLocation>
</comment>
<feature type="region of interest" description="Disordered" evidence="6">
    <location>
        <begin position="159"/>
        <end position="195"/>
    </location>
</feature>
<keyword evidence="3 5" id="KW-0690">Ribosome biogenesis</keyword>
<dbReference type="GO" id="GO:0042254">
    <property type="term" value="P:ribosome biogenesis"/>
    <property type="evidence" value="ECO:0007669"/>
    <property type="project" value="UniProtKB-KW"/>
</dbReference>
<dbReference type="Pfam" id="PF04939">
    <property type="entry name" value="RRS1"/>
    <property type="match status" value="1"/>
</dbReference>
<proteinExistence type="inferred from homology"/>
<comment type="function">
    <text evidence="5">Involved in ribosomal large subunit assembly.</text>
</comment>
<keyword evidence="4 5" id="KW-0539">Nucleus</keyword>
<name>A0A0F4ZFX7_9PEZI</name>
<dbReference type="EMBL" id="LAEV01000831">
    <property type="protein sequence ID" value="KKA29427.1"/>
    <property type="molecule type" value="Genomic_DNA"/>
</dbReference>
<dbReference type="AlphaFoldDB" id="A0A0F4ZFX7"/>
<feature type="compositionally biased region" description="Basic and acidic residues" evidence="6">
    <location>
        <begin position="159"/>
        <end position="174"/>
    </location>
</feature>
<dbReference type="GO" id="GO:0005634">
    <property type="term" value="C:nucleus"/>
    <property type="evidence" value="ECO:0007669"/>
    <property type="project" value="UniProtKB-SubCell"/>
</dbReference>
<evidence type="ECO:0000256" key="2">
    <source>
        <dbReference type="ARBA" id="ARBA00010077"/>
    </source>
</evidence>
<organism evidence="7 8">
    <name type="scientific">Thielaviopsis punctulata</name>
    <dbReference type="NCBI Taxonomy" id="72032"/>
    <lineage>
        <taxon>Eukaryota</taxon>
        <taxon>Fungi</taxon>
        <taxon>Dikarya</taxon>
        <taxon>Ascomycota</taxon>
        <taxon>Pezizomycotina</taxon>
        <taxon>Sordariomycetes</taxon>
        <taxon>Hypocreomycetidae</taxon>
        <taxon>Microascales</taxon>
        <taxon>Ceratocystidaceae</taxon>
        <taxon>Thielaviopsis</taxon>
    </lineage>
</organism>
<dbReference type="Proteomes" id="UP000033483">
    <property type="component" value="Unassembled WGS sequence"/>
</dbReference>
<keyword evidence="8" id="KW-1185">Reference proteome</keyword>
<evidence type="ECO:0000256" key="3">
    <source>
        <dbReference type="ARBA" id="ARBA00022517"/>
    </source>
</evidence>
<evidence type="ECO:0000256" key="1">
    <source>
        <dbReference type="ARBA" id="ARBA00004123"/>
    </source>
</evidence>
<evidence type="ECO:0000256" key="6">
    <source>
        <dbReference type="SAM" id="MobiDB-lite"/>
    </source>
</evidence>
<evidence type="ECO:0000256" key="5">
    <source>
        <dbReference type="RuleBase" id="RU364132"/>
    </source>
</evidence>
<reference evidence="7 8" key="1">
    <citation type="submission" date="2015-03" db="EMBL/GenBank/DDBJ databases">
        <authorList>
            <person name="Radwan O."/>
            <person name="Al-Naeli F.A."/>
            <person name="Rendon G.A."/>
            <person name="Fields C."/>
        </authorList>
    </citation>
    <scope>NUCLEOTIDE SEQUENCE [LARGE SCALE GENOMIC DNA]</scope>
    <source>
        <strain evidence="7">CR-DP1</strain>
    </source>
</reference>
<accession>A0A0F4ZFX7</accession>
<feature type="region of interest" description="Disordered" evidence="6">
    <location>
        <begin position="121"/>
        <end position="144"/>
    </location>
</feature>
<evidence type="ECO:0000256" key="4">
    <source>
        <dbReference type="ARBA" id="ARBA00023242"/>
    </source>
</evidence>
<gene>
    <name evidence="7" type="ORF">TD95_002681</name>
</gene>
<evidence type="ECO:0000313" key="8">
    <source>
        <dbReference type="Proteomes" id="UP000033483"/>
    </source>
</evidence>
<dbReference type="OrthoDB" id="28455at2759"/>
<protein>
    <recommendedName>
        <fullName evidence="5">Ribosome biogenesis regulatory protein</fullName>
    </recommendedName>
</protein>
<feature type="compositionally biased region" description="Basic and acidic residues" evidence="6">
    <location>
        <begin position="180"/>
        <end position="195"/>
    </location>
</feature>